<evidence type="ECO:0000256" key="2">
    <source>
        <dbReference type="ARBA" id="ARBA00010663"/>
    </source>
</evidence>
<evidence type="ECO:0000259" key="13">
    <source>
        <dbReference type="PROSITE" id="PS50262"/>
    </source>
</evidence>
<feature type="transmembrane region" description="Helical" evidence="12">
    <location>
        <begin position="251"/>
        <end position="276"/>
    </location>
</feature>
<evidence type="ECO:0000256" key="10">
    <source>
        <dbReference type="RuleBase" id="RU000688"/>
    </source>
</evidence>
<feature type="region of interest" description="Disordered" evidence="11">
    <location>
        <begin position="1"/>
        <end position="31"/>
    </location>
</feature>
<evidence type="ECO:0000256" key="11">
    <source>
        <dbReference type="SAM" id="MobiDB-lite"/>
    </source>
</evidence>
<keyword evidence="7 10" id="KW-0675">Receptor</keyword>
<feature type="compositionally biased region" description="Gly residues" evidence="11">
    <location>
        <begin position="11"/>
        <end position="24"/>
    </location>
</feature>
<name>A0A0C6G6R1_9ODON</name>
<feature type="region of interest" description="Disordered" evidence="11">
    <location>
        <begin position="475"/>
        <end position="553"/>
    </location>
</feature>
<dbReference type="PROSITE" id="PS50262">
    <property type="entry name" value="G_PROTEIN_RECEP_F1_2"/>
    <property type="match status" value="1"/>
</dbReference>
<dbReference type="PRINTS" id="PR00237">
    <property type="entry name" value="GPCRRHODOPSN"/>
</dbReference>
<dbReference type="GO" id="GO:0016020">
    <property type="term" value="C:membrane"/>
    <property type="evidence" value="ECO:0007669"/>
    <property type="project" value="UniProtKB-SubCell"/>
</dbReference>
<evidence type="ECO:0000256" key="3">
    <source>
        <dbReference type="ARBA" id="ARBA00022692"/>
    </source>
</evidence>
<comment type="similarity">
    <text evidence="2 10">Belongs to the G-protein coupled receptor 1 family.</text>
</comment>
<feature type="transmembrane region" description="Helical" evidence="12">
    <location>
        <begin position="157"/>
        <end position="177"/>
    </location>
</feature>
<evidence type="ECO:0000256" key="1">
    <source>
        <dbReference type="ARBA" id="ARBA00004141"/>
    </source>
</evidence>
<evidence type="ECO:0000256" key="9">
    <source>
        <dbReference type="ARBA" id="ARBA00023305"/>
    </source>
</evidence>
<feature type="transmembrane region" description="Helical" evidence="12">
    <location>
        <begin position="116"/>
        <end position="137"/>
    </location>
</feature>
<keyword evidence="8 10" id="KW-0807">Transducer</keyword>
<feature type="domain" description="G-protein coupled receptors family 1 profile" evidence="13">
    <location>
        <begin position="58"/>
        <end position="305"/>
    </location>
</feature>
<dbReference type="CDD" id="cd14969">
    <property type="entry name" value="7tmA_Opsins_type2_animals"/>
    <property type="match status" value="1"/>
</dbReference>
<feature type="transmembrane region" description="Helical" evidence="12">
    <location>
        <begin position="79"/>
        <end position="104"/>
    </location>
</feature>
<dbReference type="PROSITE" id="PS00237">
    <property type="entry name" value="G_PROTEIN_RECEP_F1_1"/>
    <property type="match status" value="1"/>
</dbReference>
<dbReference type="GO" id="GO:0004930">
    <property type="term" value="F:G protein-coupled receptor activity"/>
    <property type="evidence" value="ECO:0007669"/>
    <property type="project" value="UniProtKB-KW"/>
</dbReference>
<feature type="compositionally biased region" description="Basic and acidic residues" evidence="11">
    <location>
        <begin position="445"/>
        <end position="454"/>
    </location>
</feature>
<keyword evidence="9" id="KW-0716">Sensory transduction</keyword>
<feature type="transmembrane region" description="Helical" evidence="12">
    <location>
        <begin position="41"/>
        <end position="67"/>
    </location>
</feature>
<dbReference type="AlphaFoldDB" id="A0A0C6G6R1"/>
<feature type="region of interest" description="Disordered" evidence="11">
    <location>
        <begin position="417"/>
        <end position="454"/>
    </location>
</feature>
<evidence type="ECO:0000256" key="7">
    <source>
        <dbReference type="ARBA" id="ARBA00023170"/>
    </source>
</evidence>
<keyword evidence="4 12" id="KW-1133">Transmembrane helix</keyword>
<evidence type="ECO:0000256" key="4">
    <source>
        <dbReference type="ARBA" id="ARBA00022989"/>
    </source>
</evidence>
<feature type="transmembrane region" description="Helical" evidence="12">
    <location>
        <begin position="205"/>
        <end position="230"/>
    </location>
</feature>
<dbReference type="InterPro" id="IPR017452">
    <property type="entry name" value="GPCR_Rhodpsn_7TM"/>
</dbReference>
<keyword evidence="9" id="KW-0844">Vision</keyword>
<dbReference type="EMBL" id="LC009184">
    <property type="protein sequence ID" value="BAQ54830.1"/>
    <property type="molecule type" value="mRNA"/>
</dbReference>
<dbReference type="InterPro" id="IPR000276">
    <property type="entry name" value="GPCR_Rhodpsn"/>
</dbReference>
<keyword evidence="6 12" id="KW-0472">Membrane</keyword>
<gene>
    <name evidence="14" type="primary">pteropsin</name>
</gene>
<sequence>MKSPWETETDGAGGGNEVGGGDSSGPGTEEEERLLMSPGGYAAAAVALLLIGLVGFVSNLLVMVLMFKNKQLWTPLNVILFNLVCSDFSVSILGNPITLTAALYRRWIFGRTVCVIYGFFMSLLGIASITTMMVLSFERYVMISKPFQVHRLSQKGAVGLIVAIWVYALALTMPPLFGWGDYVHESANISCSVNWESKTISATTYIIFLFAMGLVVPVSVISFSYLNIIWTMKKNALAMGRLTKAESRVTLMVFVMIVAFLVAWTPYSVLALLVAFGDASLISPGVAVVPALMAKSSICYNPVIYVGLNTQFRSAWHKLLGVRAISETSQELGGEHTAVLSPSNYMSHTVLEGGATTGTSASGIHLAPVSSTTSNSSSPNLAATKKRKAATALITSTGNGETSKGTKNWIKSVVSEALPEEVEESDDQKGQEEVIDDDLLEENDSVERNGVKRANGDVEAGVKLKPVLEVETGRMKGVEEDVREESETKKNGDVELKVPLTAGSDSSRDVNKDKFKDNEPGSSGSSEKLRDGSGLGNKGRRLRGGGFLRGRYRKSEGRNKKVVVKGNGILSEFGKSKAKQRLERCEGSKVKETSIVIDDDEEEVEMSLLSKPKADGPKTGKVEAVVV</sequence>
<dbReference type="InterPro" id="IPR050125">
    <property type="entry name" value="GPCR_opsins"/>
</dbReference>
<dbReference type="GO" id="GO:0007601">
    <property type="term" value="P:visual perception"/>
    <property type="evidence" value="ECO:0007669"/>
    <property type="project" value="UniProtKB-KW"/>
</dbReference>
<evidence type="ECO:0000256" key="5">
    <source>
        <dbReference type="ARBA" id="ARBA00023040"/>
    </source>
</evidence>
<protein>
    <submittedName>
        <fullName evidence="14">Pteropsin protein</fullName>
    </submittedName>
</protein>
<keyword evidence="5 10" id="KW-0297">G-protein coupled receptor</keyword>
<comment type="subcellular location">
    <subcellularLocation>
        <location evidence="1">Membrane</location>
        <topology evidence="1">Multi-pass membrane protein</topology>
    </subcellularLocation>
</comment>
<proteinExistence type="evidence at transcript level"/>
<keyword evidence="3 10" id="KW-0812">Transmembrane</keyword>
<dbReference type="Pfam" id="PF00001">
    <property type="entry name" value="7tm_1"/>
    <property type="match status" value="1"/>
</dbReference>
<reference evidence="14" key="1">
    <citation type="journal article" date="2015" name="Proc. Natl. Acad. Sci. U.S.A.">
        <title>Extraordinary diversity of visual opsin genes in dragonflies.</title>
        <authorList>
            <person name="Futahashi R."/>
            <person name="Kawahara-Miki R."/>
            <person name="Kinoshita M."/>
            <person name="Yoshitake K."/>
            <person name="Yajima S."/>
            <person name="Arikawa K."/>
            <person name="Fukatsu T."/>
        </authorList>
    </citation>
    <scope>NUCLEOTIDE SEQUENCE</scope>
</reference>
<evidence type="ECO:0000256" key="8">
    <source>
        <dbReference type="ARBA" id="ARBA00023224"/>
    </source>
</evidence>
<feature type="compositionally biased region" description="Basic and acidic residues" evidence="11">
    <location>
        <begin position="475"/>
        <end position="496"/>
    </location>
</feature>
<dbReference type="Gene3D" id="1.20.1070.10">
    <property type="entry name" value="Rhodopsin 7-helix transmembrane proteins"/>
    <property type="match status" value="1"/>
</dbReference>
<feature type="compositionally biased region" description="Basic and acidic residues" evidence="11">
    <location>
        <begin position="506"/>
        <end position="519"/>
    </location>
</feature>
<organism evidence="14">
    <name type="scientific">Asiagomphus melaenops</name>
    <dbReference type="NCBI Taxonomy" id="507849"/>
    <lineage>
        <taxon>Eukaryota</taxon>
        <taxon>Metazoa</taxon>
        <taxon>Ecdysozoa</taxon>
        <taxon>Arthropoda</taxon>
        <taxon>Hexapoda</taxon>
        <taxon>Insecta</taxon>
        <taxon>Pterygota</taxon>
        <taxon>Palaeoptera</taxon>
        <taxon>Odonata</taxon>
        <taxon>Epiprocta</taxon>
        <taxon>Anisoptera</taxon>
        <taxon>Aeshnidae</taxon>
        <taxon>Asiagomphus</taxon>
    </lineage>
</organism>
<evidence type="ECO:0000256" key="12">
    <source>
        <dbReference type="SAM" id="Phobius"/>
    </source>
</evidence>
<accession>A0A0C6G6R1</accession>
<dbReference type="SUPFAM" id="SSF81321">
    <property type="entry name" value="Family A G protein-coupled receptor-like"/>
    <property type="match status" value="1"/>
</dbReference>
<evidence type="ECO:0000313" key="14">
    <source>
        <dbReference type="EMBL" id="BAQ54830.1"/>
    </source>
</evidence>
<evidence type="ECO:0000256" key="6">
    <source>
        <dbReference type="ARBA" id="ARBA00023136"/>
    </source>
</evidence>
<feature type="compositionally biased region" description="Acidic residues" evidence="11">
    <location>
        <begin position="433"/>
        <end position="444"/>
    </location>
</feature>
<dbReference type="PANTHER" id="PTHR24240">
    <property type="entry name" value="OPSIN"/>
    <property type="match status" value="1"/>
</dbReference>